<dbReference type="GO" id="GO:0016485">
    <property type="term" value="P:protein processing"/>
    <property type="evidence" value="ECO:0007669"/>
    <property type="project" value="TreeGrafter"/>
</dbReference>
<keyword evidence="3" id="KW-0645">Protease</keyword>
<organism evidence="11">
    <name type="scientific">Mytilinidion resinicola</name>
    <dbReference type="NCBI Taxonomy" id="574789"/>
    <lineage>
        <taxon>Eukaryota</taxon>
        <taxon>Fungi</taxon>
        <taxon>Dikarya</taxon>
        <taxon>Ascomycota</taxon>
        <taxon>Pezizomycotina</taxon>
        <taxon>Dothideomycetes</taxon>
        <taxon>Pleosporomycetidae</taxon>
        <taxon>Mytilinidiales</taxon>
        <taxon>Mytilinidiaceae</taxon>
        <taxon>Mytilinidion</taxon>
    </lineage>
</organism>
<dbReference type="Proteomes" id="UP000504636">
    <property type="component" value="Unplaced"/>
</dbReference>
<dbReference type="PROSITE" id="PS51885">
    <property type="entry name" value="NEPRILYSIN"/>
    <property type="match status" value="1"/>
</dbReference>
<evidence type="ECO:0000256" key="3">
    <source>
        <dbReference type="ARBA" id="ARBA00022670"/>
    </source>
</evidence>
<dbReference type="InterPro" id="IPR024079">
    <property type="entry name" value="MetalloPept_cat_dom_sf"/>
</dbReference>
<feature type="domain" description="Peptidase M13 N-terminal" evidence="10">
    <location>
        <begin position="216"/>
        <end position="383"/>
    </location>
</feature>
<dbReference type="SUPFAM" id="SSF55486">
    <property type="entry name" value="Metalloproteases ('zincins'), catalytic domain"/>
    <property type="match status" value="1"/>
</dbReference>
<gene>
    <name evidence="11 13" type="ORF">BDZ99DRAFT_526427</name>
</gene>
<reference evidence="13" key="2">
    <citation type="submission" date="2020-04" db="EMBL/GenBank/DDBJ databases">
        <authorList>
            <consortium name="NCBI Genome Project"/>
        </authorList>
    </citation>
    <scope>NUCLEOTIDE SEQUENCE</scope>
    <source>
        <strain evidence="13">CBS 304.34</strain>
    </source>
</reference>
<dbReference type="Gene3D" id="1.10.1380.10">
    <property type="entry name" value="Neutral endopeptidase , domain2"/>
    <property type="match status" value="2"/>
</dbReference>
<evidence type="ECO:0000256" key="2">
    <source>
        <dbReference type="ARBA" id="ARBA00007357"/>
    </source>
</evidence>
<dbReference type="Gene3D" id="3.40.390.10">
    <property type="entry name" value="Collagenase (Catalytic Domain)"/>
    <property type="match status" value="1"/>
</dbReference>
<evidence type="ECO:0000313" key="13">
    <source>
        <dbReference type="RefSeq" id="XP_033570463.1"/>
    </source>
</evidence>
<keyword evidence="12" id="KW-1185">Reference proteome</keyword>
<evidence type="ECO:0000259" key="10">
    <source>
        <dbReference type="Pfam" id="PF05649"/>
    </source>
</evidence>
<dbReference type="GO" id="GO:0046872">
    <property type="term" value="F:metal ion binding"/>
    <property type="evidence" value="ECO:0007669"/>
    <property type="project" value="UniProtKB-KW"/>
</dbReference>
<evidence type="ECO:0000256" key="6">
    <source>
        <dbReference type="ARBA" id="ARBA00022833"/>
    </source>
</evidence>
<evidence type="ECO:0000256" key="8">
    <source>
        <dbReference type="SAM" id="SignalP"/>
    </source>
</evidence>
<protein>
    <submittedName>
        <fullName evidence="11 13">Zincin</fullName>
    </submittedName>
</protein>
<feature type="domain" description="Peptidase M13 N-terminal" evidence="10">
    <location>
        <begin position="98"/>
        <end position="206"/>
    </location>
</feature>
<feature type="domain" description="Peptidase M13 C-terminal" evidence="9">
    <location>
        <begin position="449"/>
        <end position="637"/>
    </location>
</feature>
<feature type="chain" id="PRO_5044628851" evidence="8">
    <location>
        <begin position="23"/>
        <end position="643"/>
    </location>
</feature>
<dbReference type="InterPro" id="IPR008753">
    <property type="entry name" value="Peptidase_M13_N"/>
</dbReference>
<keyword evidence="7" id="KW-0482">Metalloprotease</keyword>
<dbReference type="InterPro" id="IPR000718">
    <property type="entry name" value="Peptidase_M13"/>
</dbReference>
<dbReference type="GO" id="GO:0004222">
    <property type="term" value="F:metalloendopeptidase activity"/>
    <property type="evidence" value="ECO:0007669"/>
    <property type="project" value="InterPro"/>
</dbReference>
<dbReference type="GO" id="GO:0005886">
    <property type="term" value="C:plasma membrane"/>
    <property type="evidence" value="ECO:0007669"/>
    <property type="project" value="TreeGrafter"/>
</dbReference>
<dbReference type="Pfam" id="PF01431">
    <property type="entry name" value="Peptidase_M13"/>
    <property type="match status" value="1"/>
</dbReference>
<evidence type="ECO:0000256" key="7">
    <source>
        <dbReference type="ARBA" id="ARBA00023049"/>
    </source>
</evidence>
<proteinExistence type="inferred from homology"/>
<evidence type="ECO:0000313" key="11">
    <source>
        <dbReference type="EMBL" id="KAF2803499.1"/>
    </source>
</evidence>
<accession>A0A6A6Y4E1</accession>
<sequence>MKASTSLVLVLALALAAPTTLSAPLSTKGSTPAAICTSDTCARAANEILHNRHPDYKKIDPWIHCLPQPCRFERLLTYLYHLGPNQTDDDIDPWGVKQREVELLSREILESPFSGDGSVTNQENFKQLQDAYAACMDETTTKKAGLAPLKSLLGQISKRNVTDMVLLLLENGIEALASISVAADERHPKSTAVYIGPYTTISSPQRTLSHIKGKTISYNPHTIKETDELLPQISISRIVSALGPSDFSTNRVIVRSLDFMKSLSQLINKTPNDTLHRYFIWRATEAYHGSFQYAGLEDSYQWWGQDRWKTCITVAQDTLGLTFDHFYAQKANFSQEAKDYADRIVGDVKDELKTALGRAKWINKAAQDEAIQKANIMRQHIGYSTSPDIMNADDLKQHYSGLVVTNSTFFDNTVNSGRFKVKKEWSGLGKPSDPNAWDWPPPFHITTVNAVYGTTENSFHLPAAACVMDTDPSLPQYISYSRTGALAGHEMFHGFDNEGVHFDRHGHAFTWKNETEKKLNERTSCFVKQYNAFNDPLSSSRLRVYGERMLPEILADTGGLKAAFAAWKKLDKENPDKAPPDLQEYTKEQLFMLSYASPWCARSSKMDLFHPPYDVRVDGTLANLRGFREAFNCPVKEPTCALF</sequence>
<evidence type="ECO:0000256" key="1">
    <source>
        <dbReference type="ARBA" id="ARBA00001947"/>
    </source>
</evidence>
<comment type="similarity">
    <text evidence="2">Belongs to the peptidase M13 family.</text>
</comment>
<keyword evidence="6" id="KW-0862">Zinc</keyword>
<evidence type="ECO:0000256" key="5">
    <source>
        <dbReference type="ARBA" id="ARBA00022801"/>
    </source>
</evidence>
<evidence type="ECO:0000313" key="12">
    <source>
        <dbReference type="Proteomes" id="UP000504636"/>
    </source>
</evidence>
<dbReference type="CDD" id="cd08662">
    <property type="entry name" value="M13"/>
    <property type="match status" value="1"/>
</dbReference>
<comment type="cofactor">
    <cofactor evidence="1">
        <name>Zn(2+)</name>
        <dbReference type="ChEBI" id="CHEBI:29105"/>
    </cofactor>
</comment>
<dbReference type="PANTHER" id="PTHR11733:SF167">
    <property type="entry name" value="FI17812P1-RELATED"/>
    <property type="match status" value="1"/>
</dbReference>
<dbReference type="RefSeq" id="XP_033570463.1">
    <property type="nucleotide sequence ID" value="XM_033726139.1"/>
</dbReference>
<keyword evidence="8" id="KW-0732">Signal</keyword>
<dbReference type="PANTHER" id="PTHR11733">
    <property type="entry name" value="ZINC METALLOPROTEASE FAMILY M13 NEPRILYSIN-RELATED"/>
    <property type="match status" value="1"/>
</dbReference>
<dbReference type="GeneID" id="54467032"/>
<dbReference type="EMBL" id="MU003717">
    <property type="protein sequence ID" value="KAF2803499.1"/>
    <property type="molecule type" value="Genomic_DNA"/>
</dbReference>
<keyword evidence="5" id="KW-0378">Hydrolase</keyword>
<feature type="signal peptide" evidence="8">
    <location>
        <begin position="1"/>
        <end position="22"/>
    </location>
</feature>
<dbReference type="InterPro" id="IPR018497">
    <property type="entry name" value="Peptidase_M13_C"/>
</dbReference>
<reference evidence="13" key="3">
    <citation type="submission" date="2025-04" db="UniProtKB">
        <authorList>
            <consortium name="RefSeq"/>
        </authorList>
    </citation>
    <scope>IDENTIFICATION</scope>
    <source>
        <strain evidence="13">CBS 304.34</strain>
    </source>
</reference>
<dbReference type="Pfam" id="PF05649">
    <property type="entry name" value="Peptidase_M13_N"/>
    <property type="match status" value="2"/>
</dbReference>
<reference evidence="11 13" key="1">
    <citation type="journal article" date="2020" name="Stud. Mycol.">
        <title>101 Dothideomycetes genomes: a test case for predicting lifestyles and emergence of pathogens.</title>
        <authorList>
            <person name="Haridas S."/>
            <person name="Albert R."/>
            <person name="Binder M."/>
            <person name="Bloem J."/>
            <person name="Labutti K."/>
            <person name="Salamov A."/>
            <person name="Andreopoulos B."/>
            <person name="Baker S."/>
            <person name="Barry K."/>
            <person name="Bills G."/>
            <person name="Bluhm B."/>
            <person name="Cannon C."/>
            <person name="Castanera R."/>
            <person name="Culley D."/>
            <person name="Daum C."/>
            <person name="Ezra D."/>
            <person name="Gonzalez J."/>
            <person name="Henrissat B."/>
            <person name="Kuo A."/>
            <person name="Liang C."/>
            <person name="Lipzen A."/>
            <person name="Lutzoni F."/>
            <person name="Magnuson J."/>
            <person name="Mondo S."/>
            <person name="Nolan M."/>
            <person name="Ohm R."/>
            <person name="Pangilinan J."/>
            <person name="Park H.-J."/>
            <person name="Ramirez L."/>
            <person name="Alfaro M."/>
            <person name="Sun H."/>
            <person name="Tritt A."/>
            <person name="Yoshinaga Y."/>
            <person name="Zwiers L.-H."/>
            <person name="Turgeon B."/>
            <person name="Goodwin S."/>
            <person name="Spatafora J."/>
            <person name="Crous P."/>
            <person name="Grigoriev I."/>
        </authorList>
    </citation>
    <scope>NUCLEOTIDE SEQUENCE</scope>
    <source>
        <strain evidence="11 13">CBS 304.34</strain>
    </source>
</reference>
<name>A0A6A6Y4E1_9PEZI</name>
<evidence type="ECO:0000256" key="4">
    <source>
        <dbReference type="ARBA" id="ARBA00022723"/>
    </source>
</evidence>
<keyword evidence="4" id="KW-0479">Metal-binding</keyword>
<evidence type="ECO:0000259" key="9">
    <source>
        <dbReference type="Pfam" id="PF01431"/>
    </source>
</evidence>
<dbReference type="OrthoDB" id="6475849at2759"/>
<dbReference type="InterPro" id="IPR042089">
    <property type="entry name" value="Peptidase_M13_dom_2"/>
</dbReference>
<dbReference type="AlphaFoldDB" id="A0A6A6Y4E1"/>